<dbReference type="AlphaFoldDB" id="A0A3M7SVV6"/>
<organism evidence="2 3">
    <name type="scientific">Brachionus plicatilis</name>
    <name type="common">Marine rotifer</name>
    <name type="synonym">Brachionus muelleri</name>
    <dbReference type="NCBI Taxonomy" id="10195"/>
    <lineage>
        <taxon>Eukaryota</taxon>
        <taxon>Metazoa</taxon>
        <taxon>Spiralia</taxon>
        <taxon>Gnathifera</taxon>
        <taxon>Rotifera</taxon>
        <taxon>Eurotatoria</taxon>
        <taxon>Monogononta</taxon>
        <taxon>Pseudotrocha</taxon>
        <taxon>Ploima</taxon>
        <taxon>Brachionidae</taxon>
        <taxon>Brachionus</taxon>
    </lineage>
</organism>
<keyword evidence="1" id="KW-0472">Membrane</keyword>
<name>A0A3M7SVV6_BRAPC</name>
<keyword evidence="1" id="KW-0812">Transmembrane</keyword>
<gene>
    <name evidence="2" type="ORF">BpHYR1_000787</name>
</gene>
<evidence type="ECO:0000313" key="3">
    <source>
        <dbReference type="Proteomes" id="UP000276133"/>
    </source>
</evidence>
<reference evidence="2 3" key="1">
    <citation type="journal article" date="2018" name="Sci. Rep.">
        <title>Genomic signatures of local adaptation to the degree of environmental predictability in rotifers.</title>
        <authorList>
            <person name="Franch-Gras L."/>
            <person name="Hahn C."/>
            <person name="Garcia-Roger E.M."/>
            <person name="Carmona M.J."/>
            <person name="Serra M."/>
            <person name="Gomez A."/>
        </authorList>
    </citation>
    <scope>NUCLEOTIDE SEQUENCE [LARGE SCALE GENOMIC DNA]</scope>
    <source>
        <strain evidence="2">HYR1</strain>
    </source>
</reference>
<accession>A0A3M7SVV6</accession>
<evidence type="ECO:0000313" key="2">
    <source>
        <dbReference type="EMBL" id="RNA39961.1"/>
    </source>
</evidence>
<dbReference type="Proteomes" id="UP000276133">
    <property type="component" value="Unassembled WGS sequence"/>
</dbReference>
<dbReference type="EMBL" id="REGN01000693">
    <property type="protein sequence ID" value="RNA39961.1"/>
    <property type="molecule type" value="Genomic_DNA"/>
</dbReference>
<keyword evidence="1" id="KW-1133">Transmembrane helix</keyword>
<keyword evidence="3" id="KW-1185">Reference proteome</keyword>
<comment type="caution">
    <text evidence="2">The sequence shown here is derived from an EMBL/GenBank/DDBJ whole genome shotgun (WGS) entry which is preliminary data.</text>
</comment>
<protein>
    <submittedName>
        <fullName evidence="2">Uncharacterized protein</fullName>
    </submittedName>
</protein>
<feature type="transmembrane region" description="Helical" evidence="1">
    <location>
        <begin position="7"/>
        <end position="33"/>
    </location>
</feature>
<proteinExistence type="predicted"/>
<sequence length="249" mass="26977">MSSKLSVCLYTVIIDFTIMILLILGCIMTIFYLQINVAKTFPDSCLINSSTTSTAFTTLSTLTTSATTNTEISITTIATSATTNTEISITTTAAVTTGSQSCVANLDCLGSSVSGISTAGVFQTTQCGTSGVCECSPPYSEIVIGPPYRCTFPNGVSGTCTDDIECSGRCQEDLSKKSIVKEVLDCFEEHKEDVNNMLLLTQIKMKDLIKKESNGISDFIEKNAKRVIKIILALRKEKKEEIKKKYTQN</sequence>
<dbReference type="PROSITE" id="PS51257">
    <property type="entry name" value="PROKAR_LIPOPROTEIN"/>
    <property type="match status" value="1"/>
</dbReference>
<evidence type="ECO:0000256" key="1">
    <source>
        <dbReference type="SAM" id="Phobius"/>
    </source>
</evidence>